<dbReference type="Proteomes" id="UP000188298">
    <property type="component" value="Chromosome"/>
</dbReference>
<name>A0A1Q2LEU6_9HELI</name>
<keyword evidence="1" id="KW-0472">Membrane</keyword>
<accession>A0A1Q2LEU6</accession>
<dbReference type="AlphaFoldDB" id="A0A1Q2LEU6"/>
<reference evidence="2 3" key="1">
    <citation type="submission" date="2017-02" db="EMBL/GenBank/DDBJ databases">
        <title>Whole genome sequencing of Helicobacter bilis strain AAQJH.</title>
        <authorList>
            <person name="Conlan S."/>
            <person name="Thomas P.J."/>
            <person name="Mullikin J."/>
            <person name="Palmore T.N."/>
            <person name="Frank K.M."/>
            <person name="Segre J.A."/>
        </authorList>
    </citation>
    <scope>NUCLEOTIDE SEQUENCE [LARGE SCALE GENOMIC DNA]</scope>
    <source>
        <strain evidence="2 3">AAQJH</strain>
    </source>
</reference>
<gene>
    <name evidence="2" type="ORF">XJ32_01170</name>
</gene>
<dbReference type="KEGG" id="hbl:XJ32_01170"/>
<feature type="transmembrane region" description="Helical" evidence="1">
    <location>
        <begin position="6"/>
        <end position="23"/>
    </location>
</feature>
<dbReference type="EMBL" id="CP019645">
    <property type="protein sequence ID" value="AQQ58938.1"/>
    <property type="molecule type" value="Genomic_DNA"/>
</dbReference>
<evidence type="ECO:0000313" key="2">
    <source>
        <dbReference type="EMBL" id="AQQ58938.1"/>
    </source>
</evidence>
<keyword evidence="1" id="KW-0812">Transmembrane</keyword>
<keyword evidence="1" id="KW-1133">Transmembrane helix</keyword>
<evidence type="ECO:0000256" key="1">
    <source>
        <dbReference type="SAM" id="Phobius"/>
    </source>
</evidence>
<dbReference type="RefSeq" id="WP_077388073.1">
    <property type="nucleotide sequence ID" value="NZ_CP019645.1"/>
</dbReference>
<evidence type="ECO:0000313" key="3">
    <source>
        <dbReference type="Proteomes" id="UP000188298"/>
    </source>
</evidence>
<protein>
    <submittedName>
        <fullName evidence="2">Uncharacterized protein</fullName>
    </submittedName>
</protein>
<proteinExistence type="predicted"/>
<organism evidence="2 3">
    <name type="scientific">Helicobacter bilis</name>
    <dbReference type="NCBI Taxonomy" id="37372"/>
    <lineage>
        <taxon>Bacteria</taxon>
        <taxon>Pseudomonadati</taxon>
        <taxon>Campylobacterota</taxon>
        <taxon>Epsilonproteobacteria</taxon>
        <taxon>Campylobacterales</taxon>
        <taxon>Helicobacteraceae</taxon>
        <taxon>Helicobacter</taxon>
    </lineage>
</organism>
<sequence>MKILDYLFYIALCIVASIGLFSFNRSVDMYFFLPTFESTRYEVYEKEQWQLDSINLVSMDITQINPDKYLISYISKDKDNNTNLYGMIFYPSKYSILTQKGIWQNIATNTKTHSQEILLFDTKTLNTQTKQHIHSLHSALTQNIDSNLYLFLNATLLQKPLTTRTYIFQANLENIAKAIESNTTQENAKPLFSLHENPALSLFARTNAFFSHKPSTFFGTNNTIQGIILPFFTHIEKDQAFFGIFNKELQLEEVVKPHDNILYTNPIILPLHPIYDINNPADDSATHQCLALYSNKTIQDESPNLAYQLCKISNGSLQFEDMQESSNLSVGAMSAAVFGRYIVLLYTNRENTTINLAVWNGSDFITLKELDRSTKGSFINPKILTHGTYAYIAYAKDMQNKINIITLNETYINNLIASRNAINQNAMK</sequence>